<evidence type="ECO:0008006" key="3">
    <source>
        <dbReference type="Google" id="ProtNLM"/>
    </source>
</evidence>
<evidence type="ECO:0000313" key="2">
    <source>
        <dbReference type="Proteomes" id="UP000006178"/>
    </source>
</evidence>
<evidence type="ECO:0000313" key="1">
    <source>
        <dbReference type="EMBL" id="AFK85392.1"/>
    </source>
</evidence>
<sequence>MTMKKFFAFIIVVMMTIIMASIDTSYKDNLKYVSKDKIVFVPLDTRPVSLQNVDILAKAGGKELLVPPMDALDDYKKKSNQDMIYDWLKGAVERPDISAVIISTNQFISGGLIASRSYINDINYKESLERLKQIMDLANGKRIVLISIMPQVSSVLYQQDTIYVQNRANIDYYKQVKKAISENDTKTLERLKLSMPSYLFNCMAVIASEALINEQMASDLKPNVTLTIGLDDTTMKSMLKYSYDDLKSSIKGHKNVYMLHGADEISMMTVAKILNEENGLKPSYKIVYEESGDENNYLLFEGGTVKEITEEKIGYIGGETSQDAKNIIYIHMHKNYKTGIKNVVSKYKISGQNFGVADVAKTNGGDKDLVDEILKDKLITSVDAYSGWNTPSNTIGTVVSELSIKSYIDTKKDKNALEDMQKYYYAFTFIRYADDYIYQSIVRDEMQNWAKTNGLNPDNLTNKNEADDVLKEKMKPYLDTLMSVYADCGIKIKGADVEYPWNRMFEIKIAPILD</sequence>
<dbReference type="STRING" id="1094508.Tsac_0362"/>
<dbReference type="InterPro" id="IPR025394">
    <property type="entry name" value="DUF4127"/>
</dbReference>
<reference evidence="1 2" key="1">
    <citation type="journal article" date="2014" name="Appl. Environ. Microbiol.">
        <title>Profile of Secreted Hydrolases, Associated Proteins, and SlpA in Thermoanaerobacterium saccharolyticum during the Degradation of Hemicellulose.</title>
        <authorList>
            <person name="Currie D.H."/>
            <person name="Guss A.M."/>
            <person name="Herring C.D."/>
            <person name="Giannone R.J."/>
            <person name="Johnson C.M."/>
            <person name="Lankford P.K."/>
            <person name="Brown S.D."/>
            <person name="Hettich R.L."/>
            <person name="Lynd L.R."/>
        </authorList>
    </citation>
    <scope>NUCLEOTIDE SEQUENCE [LARGE SCALE GENOMIC DNA]</scope>
    <source>
        <strain evidence="2">DSM 8691 / JW/SL-YS485</strain>
    </source>
</reference>
<dbReference type="Proteomes" id="UP000006178">
    <property type="component" value="Chromosome"/>
</dbReference>
<dbReference type="KEGG" id="tsh:Tsac_0362"/>
<dbReference type="BioCyc" id="TSAC1094508:GLMA-361-MONOMER"/>
<organism evidence="1 2">
    <name type="scientific">Thermoanaerobacterium saccharolyticum (strain DSM 8691 / JW/SL-YS485)</name>
    <dbReference type="NCBI Taxonomy" id="1094508"/>
    <lineage>
        <taxon>Bacteria</taxon>
        <taxon>Bacillati</taxon>
        <taxon>Bacillota</taxon>
        <taxon>Clostridia</taxon>
        <taxon>Thermoanaerobacterales</taxon>
        <taxon>Thermoanaerobacteraceae</taxon>
        <taxon>Thermoanaerobacterium</taxon>
    </lineage>
</organism>
<keyword evidence="2" id="KW-1185">Reference proteome</keyword>
<dbReference type="eggNOG" id="ENOG502Z7Q0">
    <property type="taxonomic scope" value="Bacteria"/>
</dbReference>
<gene>
    <name evidence="1" type="ordered locus">Tsac_0362</name>
</gene>
<dbReference type="Pfam" id="PF13552">
    <property type="entry name" value="DUF4127"/>
    <property type="match status" value="1"/>
</dbReference>
<protein>
    <recommendedName>
        <fullName evidence="3">DUF4127 family protein</fullName>
    </recommendedName>
</protein>
<dbReference type="AlphaFoldDB" id="I3VS97"/>
<dbReference type="EMBL" id="CP003184">
    <property type="protein sequence ID" value="AFK85392.1"/>
    <property type="molecule type" value="Genomic_DNA"/>
</dbReference>
<accession>I3VS97</accession>
<dbReference type="PATRIC" id="fig|1094508.3.peg.365"/>
<proteinExistence type="predicted"/>
<name>I3VS97_THESW</name>